<evidence type="ECO:0000256" key="2">
    <source>
        <dbReference type="ARBA" id="ARBA00022723"/>
    </source>
</evidence>
<dbReference type="InterPro" id="IPR015813">
    <property type="entry name" value="Pyrv/PenolPyrv_kinase-like_dom"/>
</dbReference>
<feature type="domain" description="HpcH/HpaI aldolase/citrate lyase" evidence="4">
    <location>
        <begin position="28"/>
        <end position="240"/>
    </location>
</feature>
<sequence length="264" mass="28012">MQPHPLRTIWAQGNYVVNGWCAIPSSWSAELMARAGWDSVTLDLQHGLLDYTHTLPMLQAINLAGAVPMARAPWNEPGIIMKLLDAGALGIICPMVNSRDECERFVGACRYAPRGYRSFGPTRARVAYGSDYERTAADDVLTFAMVETAEALANVEAIVSVPGLTGVYVGPADLSLSMGRPERSDPSHPDVVAALDVILAACQKHGVIAGIHCASTDYALQMVAKGFRLVTISSDGNLLAAAASAAVKALRGGRASERQSGGIY</sequence>
<protein>
    <submittedName>
        <fullName evidence="5">2,4-dihydroxyhept-2-ene-1,7-dioic acid aldolase</fullName>
    </submittedName>
</protein>
<organism evidence="5 6">
    <name type="scientific">Candidatus Thermofonsia Clade 3 bacterium</name>
    <dbReference type="NCBI Taxonomy" id="2364212"/>
    <lineage>
        <taxon>Bacteria</taxon>
        <taxon>Bacillati</taxon>
        <taxon>Chloroflexota</taxon>
        <taxon>Candidatus Thermofontia</taxon>
        <taxon>Candidatus Thermofonsia Clade 3</taxon>
    </lineage>
</organism>
<dbReference type="Pfam" id="PF03328">
    <property type="entry name" value="HpcH_HpaI"/>
    <property type="match status" value="1"/>
</dbReference>
<dbReference type="AlphaFoldDB" id="A0A2M8QAM6"/>
<name>A0A2M8QAM6_9CHLR</name>
<evidence type="ECO:0000259" key="4">
    <source>
        <dbReference type="Pfam" id="PF03328"/>
    </source>
</evidence>
<dbReference type="PANTHER" id="PTHR30502">
    <property type="entry name" value="2-KETO-3-DEOXY-L-RHAMNONATE ALDOLASE"/>
    <property type="match status" value="1"/>
</dbReference>
<comment type="caution">
    <text evidence="5">The sequence shown here is derived from an EMBL/GenBank/DDBJ whole genome shotgun (WGS) entry which is preliminary data.</text>
</comment>
<keyword evidence="2" id="KW-0479">Metal-binding</keyword>
<dbReference type="InterPro" id="IPR050251">
    <property type="entry name" value="HpcH-HpaI_aldolase"/>
</dbReference>
<evidence type="ECO:0000313" key="6">
    <source>
        <dbReference type="Proteomes" id="UP000230790"/>
    </source>
</evidence>
<dbReference type="EMBL" id="PGTN01000089">
    <property type="protein sequence ID" value="PJF46834.1"/>
    <property type="molecule type" value="Genomic_DNA"/>
</dbReference>
<keyword evidence="3" id="KW-0456">Lyase</keyword>
<comment type="similarity">
    <text evidence="1">Belongs to the HpcH/HpaI aldolase family.</text>
</comment>
<dbReference type="GO" id="GO:0046872">
    <property type="term" value="F:metal ion binding"/>
    <property type="evidence" value="ECO:0007669"/>
    <property type="project" value="UniProtKB-KW"/>
</dbReference>
<dbReference type="Gene3D" id="3.20.20.60">
    <property type="entry name" value="Phosphoenolpyruvate-binding domains"/>
    <property type="match status" value="1"/>
</dbReference>
<dbReference type="SUPFAM" id="SSF51621">
    <property type="entry name" value="Phosphoenolpyruvate/pyruvate domain"/>
    <property type="match status" value="1"/>
</dbReference>
<dbReference type="InterPro" id="IPR005000">
    <property type="entry name" value="Aldolase/citrate-lyase_domain"/>
</dbReference>
<dbReference type="PANTHER" id="PTHR30502:SF0">
    <property type="entry name" value="PHOSPHOENOLPYRUVATE CARBOXYLASE FAMILY PROTEIN"/>
    <property type="match status" value="1"/>
</dbReference>
<gene>
    <name evidence="5" type="ORF">CUN48_11725</name>
</gene>
<dbReference type="InterPro" id="IPR040442">
    <property type="entry name" value="Pyrv_kinase-like_dom_sf"/>
</dbReference>
<dbReference type="Proteomes" id="UP000230790">
    <property type="component" value="Unassembled WGS sequence"/>
</dbReference>
<dbReference type="GO" id="GO:0016832">
    <property type="term" value="F:aldehyde-lyase activity"/>
    <property type="evidence" value="ECO:0007669"/>
    <property type="project" value="TreeGrafter"/>
</dbReference>
<accession>A0A2M8QAM6</accession>
<dbReference type="GO" id="GO:0005737">
    <property type="term" value="C:cytoplasm"/>
    <property type="evidence" value="ECO:0007669"/>
    <property type="project" value="TreeGrafter"/>
</dbReference>
<evidence type="ECO:0000256" key="1">
    <source>
        <dbReference type="ARBA" id="ARBA00005568"/>
    </source>
</evidence>
<reference evidence="5 6" key="1">
    <citation type="submission" date="2017-11" db="EMBL/GenBank/DDBJ databases">
        <title>Evolution of Phototrophy in the Chloroflexi Phylum Driven by Horizontal Gene Transfer.</title>
        <authorList>
            <person name="Ward L.M."/>
            <person name="Hemp J."/>
            <person name="Shih P.M."/>
            <person name="Mcglynn S.E."/>
            <person name="Fischer W."/>
        </authorList>
    </citation>
    <scope>NUCLEOTIDE SEQUENCE [LARGE SCALE GENOMIC DNA]</scope>
    <source>
        <strain evidence="5">JP3_7</strain>
    </source>
</reference>
<evidence type="ECO:0000256" key="3">
    <source>
        <dbReference type="ARBA" id="ARBA00023239"/>
    </source>
</evidence>
<proteinExistence type="inferred from homology"/>
<evidence type="ECO:0000313" key="5">
    <source>
        <dbReference type="EMBL" id="PJF46834.1"/>
    </source>
</evidence>